<dbReference type="GO" id="GO:0008080">
    <property type="term" value="F:N-acetyltransferase activity"/>
    <property type="evidence" value="ECO:0000318"/>
    <property type="project" value="GO_Central"/>
</dbReference>
<reference evidence="14 16" key="11">
    <citation type="journal article" date="2015" name="Genome Res.">
        <title>The Release 6 reference sequence of the Drosophila melanogaster genome.</title>
        <authorList>
            <person name="Hoskins R.A."/>
            <person name="Carlson J.W."/>
            <person name="Wan K.H."/>
            <person name="Park S."/>
            <person name="Mendez I."/>
            <person name="Galle S.E."/>
            <person name="Booth B.W."/>
            <person name="Pfeiffer B.D."/>
            <person name="George R.A."/>
            <person name="Svirskas R."/>
            <person name="Krzywinski M."/>
            <person name="Schein J."/>
            <person name="Accardo M.C."/>
            <person name="Damia E."/>
            <person name="Messina G."/>
            <person name="Mendez-Lago M."/>
            <person name="de Pablos B."/>
            <person name="Demakova O.V."/>
            <person name="Andreyeva E.N."/>
            <person name="Boldyreva L.V."/>
            <person name="Marra M."/>
            <person name="Carvalho A.B."/>
            <person name="Dimitri P."/>
            <person name="Villasante A."/>
            <person name="Zhimulev I.F."/>
            <person name="Rubin G.M."/>
            <person name="Karpen G.H."/>
            <person name="Celniker S.E."/>
        </authorList>
    </citation>
    <scope>NUCLEOTIDE SEQUENCE [LARGE SCALE GENOMIC DNA]</scope>
    <source>
        <strain evidence="16">Berkeley</strain>
    </source>
</reference>
<reference evidence="14 16" key="3">
    <citation type="journal article" date="2002" name="Genome Biol.">
        <title>Annotation of the Drosophila melanogaster euchromatic genome: a systematic review.</title>
        <authorList>
            <person name="Misra S."/>
            <person name="Crosby M.A."/>
            <person name="Mungall C.J."/>
            <person name="Matthews B.B."/>
            <person name="Campbell K.S."/>
            <person name="Hradecky P."/>
            <person name="Huang Y."/>
            <person name="Kaminker J.S."/>
            <person name="Millburn G.H."/>
            <person name="Prochnik S.E."/>
            <person name="Smith C.D."/>
            <person name="Tupy J.L."/>
            <person name="Whitfied E.J."/>
            <person name="Bayraktaroglu L."/>
            <person name="Berman B.P."/>
            <person name="Bettencourt B.R."/>
            <person name="Celniker S.E."/>
            <person name="de Grey A.D."/>
            <person name="Drysdale R.A."/>
            <person name="Harris N.L."/>
            <person name="Richter J."/>
            <person name="Russo S."/>
            <person name="Schroeder A.J."/>
            <person name="Shu S.Q."/>
            <person name="Stapleton M."/>
            <person name="Yamada C."/>
            <person name="Ashburner M."/>
            <person name="Gelbart W.M."/>
            <person name="Rubin G.M."/>
            <person name="Lewis S.E."/>
        </authorList>
    </citation>
    <scope>GENOME REANNOTATION</scope>
    <source>
        <strain evidence="16">Berkeley</strain>
    </source>
</reference>
<dbReference type="KEGG" id="dme:Dmel_CG10476"/>
<dbReference type="OMA" id="HYWPREP"/>
<sequence length="222" mass="25104">MILSQNDGITVRVMKEDDYPRVKTFMTDYFHYDEPMGMGLEEPIHLQHEEEVDRQYLAVIRQGLSIVALDDNNGGLLVGIAVAETMDPIEMAKQHKEAEEMEPNALGRSRKFIAKVEREANIFERFGVSSYLSLLVISVHPSMRQRGILVILSKCLFKLGRLRGLRLFIGSGTNHYSSRSAMKAGCECIHSVAYADYKDEQGRPIYNPPAPHTHIRVLASKL</sequence>
<dbReference type="Bgee" id="FBgn0034426">
    <property type="expression patterns" value="Expressed in larva"/>
</dbReference>
<comment type="catalytic activity">
    <reaction evidence="12">
        <text>dopamine + hexadecanoyl-CoA = N-hexadecanoyl-dopamine + CoA + H(+)</text>
        <dbReference type="Rhea" id="RHEA:51376"/>
        <dbReference type="ChEBI" id="CHEBI:15378"/>
        <dbReference type="ChEBI" id="CHEBI:57287"/>
        <dbReference type="ChEBI" id="CHEBI:57379"/>
        <dbReference type="ChEBI" id="CHEBI:59905"/>
        <dbReference type="ChEBI" id="CHEBI:134058"/>
    </reaction>
    <physiologicalReaction direction="left-to-right" evidence="12">
        <dbReference type="Rhea" id="RHEA:51377"/>
    </physiologicalReaction>
</comment>
<dbReference type="UCSC" id="CG10476-RA">
    <property type="organism name" value="d. melanogaster"/>
</dbReference>
<dbReference type="HOGENOM" id="CLU_085834_2_0_1"/>
<dbReference type="Gene3D" id="3.40.630.30">
    <property type="match status" value="1"/>
</dbReference>
<comment type="catalytic activity">
    <reaction evidence="13">
        <text>serotonin + acetyl-CoA = N-acetylserotonin + CoA + H(+)</text>
        <dbReference type="Rhea" id="RHEA:25217"/>
        <dbReference type="ChEBI" id="CHEBI:15378"/>
        <dbReference type="ChEBI" id="CHEBI:17697"/>
        <dbReference type="ChEBI" id="CHEBI:57287"/>
        <dbReference type="ChEBI" id="CHEBI:57288"/>
        <dbReference type="ChEBI" id="CHEBI:350546"/>
        <dbReference type="EC" id="2.3.1.87"/>
    </reaction>
    <physiologicalReaction direction="left-to-right" evidence="13">
        <dbReference type="Rhea" id="RHEA:25218"/>
    </physiologicalReaction>
</comment>
<dbReference type="SUPFAM" id="SSF55729">
    <property type="entry name" value="Acyl-CoA N-acyltransferases (Nat)"/>
    <property type="match status" value="1"/>
</dbReference>
<dbReference type="PANTHER" id="PTHR20905">
    <property type="entry name" value="N-ACETYLTRANSFERASE-RELATED"/>
    <property type="match status" value="1"/>
</dbReference>
<evidence type="ECO:0000256" key="13">
    <source>
        <dbReference type="ARBA" id="ARBA00052491"/>
    </source>
</evidence>
<evidence type="ECO:0000256" key="4">
    <source>
        <dbReference type="ARBA" id="ARBA00038182"/>
    </source>
</evidence>
<comment type="catalytic activity">
    <reaction evidence="11">
        <text>serotonin + hexadecanoyl-CoA = N-hexadecanoyl-serotonin + CoA + H(+)</text>
        <dbReference type="Rhea" id="RHEA:51384"/>
        <dbReference type="ChEBI" id="CHEBI:15378"/>
        <dbReference type="ChEBI" id="CHEBI:57287"/>
        <dbReference type="ChEBI" id="CHEBI:57379"/>
        <dbReference type="ChEBI" id="CHEBI:134059"/>
        <dbReference type="ChEBI" id="CHEBI:350546"/>
    </reaction>
    <physiologicalReaction direction="left-to-right" evidence="11">
        <dbReference type="Rhea" id="RHEA:51385"/>
    </physiologicalReaction>
</comment>
<comment type="catalytic activity">
    <reaction evidence="6">
        <text>dopamine + (9Z)-octadecenoyl-CoA = N-(9Z-octadecanoyl)-dopamine + CoA + H(+)</text>
        <dbReference type="Rhea" id="RHEA:51380"/>
        <dbReference type="ChEBI" id="CHEBI:15378"/>
        <dbReference type="ChEBI" id="CHEBI:31883"/>
        <dbReference type="ChEBI" id="CHEBI:57287"/>
        <dbReference type="ChEBI" id="CHEBI:57387"/>
        <dbReference type="ChEBI" id="CHEBI:59905"/>
    </reaction>
    <physiologicalReaction direction="left-to-right" evidence="6">
        <dbReference type="Rhea" id="RHEA:51381"/>
    </physiologicalReaction>
</comment>
<dbReference type="VEuPathDB" id="VectorBase:FBgn0034426"/>
<dbReference type="AlphaFoldDB" id="A1ZBI6"/>
<gene>
    <name evidence="14 15" type="primary">AANATL5</name>
    <name evidence="14" type="synonym">Dmel\CG10476</name>
    <name evidence="14 15" type="ORF">CG10476</name>
    <name evidence="14" type="ORF">Dmel_CG10476</name>
</gene>
<dbReference type="GO" id="GO:0004059">
    <property type="term" value="F:aralkylamine N-acetyltransferase activity"/>
    <property type="evidence" value="ECO:0000250"/>
    <property type="project" value="FlyBase"/>
</dbReference>
<proteinExistence type="inferred from homology"/>
<evidence type="ECO:0000256" key="10">
    <source>
        <dbReference type="ARBA" id="ARBA00051823"/>
    </source>
</evidence>
<reference evidence="14 16" key="1">
    <citation type="journal article" date="2000" name="Science">
        <title>The genome sequence of Drosophila melanogaster.</title>
        <authorList>
            <person name="Adams M.D."/>
            <person name="Celniker S.E."/>
            <person name="Holt R.A."/>
            <person name="Evans C.A."/>
            <person name="Gocayne J.D."/>
            <person name="Amanatides P.G."/>
            <person name="Scherer S.E."/>
            <person name="Li P.W."/>
            <person name="Hoskins R.A."/>
            <person name="Galle R.F."/>
            <person name="George R.A."/>
            <person name="Lewis S.E."/>
            <person name="Richards S."/>
            <person name="Ashburner M."/>
            <person name="Henderson S.N."/>
            <person name="Sutton G.G."/>
            <person name="Wortman J.R."/>
            <person name="Yandell M.D."/>
            <person name="Zhang Q."/>
            <person name="Chen L.X."/>
            <person name="Brandon R.C."/>
            <person name="Rogers Y.H."/>
            <person name="Blazej R.G."/>
            <person name="Champe M."/>
            <person name="Pfeiffer B.D."/>
            <person name="Wan K.H."/>
            <person name="Doyle C."/>
            <person name="Baxter E.G."/>
            <person name="Helt G."/>
            <person name="Nelson C.R."/>
            <person name="Gabor G.L."/>
            <person name="Abril J.F."/>
            <person name="Agbayani A."/>
            <person name="An H.J."/>
            <person name="Andrews-Pfannkoch C."/>
            <person name="Baldwin D."/>
            <person name="Ballew R.M."/>
            <person name="Basu A."/>
            <person name="Baxendale J."/>
            <person name="Bayraktaroglu L."/>
            <person name="Beasley E.M."/>
            <person name="Beeson K.Y."/>
            <person name="Benos P.V."/>
            <person name="Berman B.P."/>
            <person name="Bhandari D."/>
            <person name="Bolshakov S."/>
            <person name="Borkova D."/>
            <person name="Botchan M.R."/>
            <person name="Bouck J."/>
            <person name="Brokstein P."/>
            <person name="Brottier P."/>
            <person name="Burtis K.C."/>
            <person name="Busam D.A."/>
            <person name="Butler H."/>
            <person name="Cadieu E."/>
            <person name="Center A."/>
            <person name="Chandra I."/>
            <person name="Cherry J.M."/>
            <person name="Cawley S."/>
            <person name="Dahlke C."/>
            <person name="Davenport L.B."/>
            <person name="Davies P."/>
            <person name="de Pablos B."/>
            <person name="Delcher A."/>
            <person name="Deng Z."/>
            <person name="Mays A.D."/>
            <person name="Dew I."/>
            <person name="Dietz S.M."/>
            <person name="Dodson K."/>
            <person name="Doup L.E."/>
            <person name="Downes M."/>
            <person name="Dugan-Rocha S."/>
            <person name="Dunkov B.C."/>
            <person name="Dunn P."/>
            <person name="Durbin K.J."/>
            <person name="Evangelista C.C."/>
            <person name="Ferraz C."/>
            <person name="Ferriera S."/>
            <person name="Fleischmann W."/>
            <person name="Fosler C."/>
            <person name="Gabrielian A.E."/>
            <person name="Garg N.S."/>
            <person name="Gelbart W.M."/>
            <person name="Glasser K."/>
            <person name="Glodek A."/>
            <person name="Gong F."/>
            <person name="Gorrell J.H."/>
            <person name="Gu Z."/>
            <person name="Guan P."/>
            <person name="Harris M."/>
            <person name="Harris N.L."/>
            <person name="Harvey D."/>
            <person name="Heiman T.J."/>
            <person name="Hernandez J.R."/>
            <person name="Houck J."/>
            <person name="Hostin D."/>
            <person name="Houston K.A."/>
            <person name="Howland T.J."/>
            <person name="Wei M.H."/>
            <person name="Ibegwam C."/>
            <person name="Jalali M."/>
            <person name="Kalush F."/>
            <person name="Karpen G.H."/>
            <person name="Ke Z."/>
            <person name="Kennison J.A."/>
            <person name="Ketchum K.A."/>
            <person name="Kimmel B.E."/>
            <person name="Kodira C.D."/>
            <person name="Kraft C."/>
            <person name="Kravitz S."/>
            <person name="Kulp D."/>
            <person name="Lai Z."/>
            <person name="Lasko P."/>
            <person name="Lei Y."/>
            <person name="Levitsky A.A."/>
            <person name="Li J."/>
            <person name="Li Z."/>
            <person name="Liang Y."/>
            <person name="Lin X."/>
            <person name="Liu X."/>
            <person name="Mattei B."/>
            <person name="McIntosh T.C."/>
            <person name="McLeod M.P."/>
            <person name="McPherson D."/>
            <person name="Merkulov G."/>
            <person name="Milshina N.V."/>
            <person name="Mobarry C."/>
            <person name="Morris J."/>
            <person name="Moshrefi A."/>
            <person name="Mount S.M."/>
            <person name="Moy M."/>
            <person name="Murphy B."/>
            <person name="Murphy L."/>
            <person name="Muzny D.M."/>
            <person name="Nelson D.L."/>
            <person name="Nelson D.R."/>
            <person name="Nelson K.A."/>
            <person name="Nixon K."/>
            <person name="Nusskern D.R."/>
            <person name="Pacleb J.M."/>
            <person name="Palazzolo M."/>
            <person name="Pittman G.S."/>
            <person name="Pan S."/>
            <person name="Pollard J."/>
            <person name="Puri V."/>
            <person name="Reese M.G."/>
            <person name="Reinert K."/>
            <person name="Remington K."/>
            <person name="Saunders R.D."/>
            <person name="Scheeler F."/>
            <person name="Shen H."/>
            <person name="Shue B.C."/>
            <person name="Siden-Kiamos I."/>
            <person name="Simpson M."/>
            <person name="Skupski M.P."/>
            <person name="Smith T."/>
            <person name="Spier E."/>
            <person name="Spradling A.C."/>
            <person name="Stapleton M."/>
            <person name="Strong R."/>
            <person name="Sun E."/>
            <person name="Svirskas R."/>
            <person name="Tector C."/>
            <person name="Turner R."/>
            <person name="Venter E."/>
            <person name="Wang A.H."/>
            <person name="Wang X."/>
            <person name="Wang Z.Y."/>
            <person name="Wassarman D.A."/>
            <person name="Weinstock G.M."/>
            <person name="Weissenbach J."/>
            <person name="Williams S.M."/>
            <person name="WoodageT"/>
            <person name="Worley K.C."/>
            <person name="Wu D."/>
            <person name="Yang S."/>
            <person name="Yao Q.A."/>
            <person name="Ye J."/>
            <person name="Yeh R.F."/>
            <person name="Zaveri J.S."/>
            <person name="Zhan M."/>
            <person name="Zhang G."/>
            <person name="Zhao Q."/>
            <person name="Zheng L."/>
            <person name="Zheng X.H."/>
            <person name="Zhong F.N."/>
            <person name="Zhong W."/>
            <person name="Zhou X."/>
            <person name="Zhu S."/>
            <person name="Zhu X."/>
            <person name="Smith H.O."/>
            <person name="Gibbs R.A."/>
            <person name="Myers E.W."/>
            <person name="Rubin G.M."/>
            <person name="Venter J.C."/>
        </authorList>
    </citation>
    <scope>NUCLEOTIDE SEQUENCE [LARGE SCALE GENOMIC DNA]</scope>
    <source>
        <strain evidence="16">Berkeley</strain>
    </source>
</reference>
<evidence type="ECO:0000313" key="16">
    <source>
        <dbReference type="Proteomes" id="UP000000803"/>
    </source>
</evidence>
<evidence type="ECO:0000256" key="7">
    <source>
        <dbReference type="ARBA" id="ARBA00050849"/>
    </source>
</evidence>
<dbReference type="SMR" id="A1ZBI6"/>
<dbReference type="EMBL" id="AE013599">
    <property type="protein sequence ID" value="AAF57586.1"/>
    <property type="molecule type" value="Genomic_DNA"/>
</dbReference>
<accession>A1ZBI6</accession>
<reference evidence="14 16" key="10">
    <citation type="journal article" date="2015" name="G3 (Bethesda)">
        <title>Gene Model Annotations for Drosophila melanogaster: The Rule-Benders.</title>
        <authorList>
            <consortium name="FlyBase Consortium"/>
            <person name="Crosby M.A."/>
            <person name="Gramates L.S."/>
            <person name="Dos Santos G."/>
            <person name="Matthews B.B."/>
            <person name="St Pierre S.E."/>
            <person name="Zhou P."/>
            <person name="Schroeder A.J."/>
            <person name="Falls K."/>
            <person name="Emmert D.B."/>
            <person name="Russo S.M."/>
            <person name="Gelbart W.M."/>
            <person name="null"/>
        </authorList>
    </citation>
    <scope>NUCLEOTIDE SEQUENCE [LARGE SCALE GENOMIC DNA]</scope>
    <source>
        <strain evidence="16">Berkeley</strain>
    </source>
</reference>
<evidence type="ECO:0000256" key="5">
    <source>
        <dbReference type="ARBA" id="ARBA00039114"/>
    </source>
</evidence>
<dbReference type="InParanoid" id="A1ZBI6"/>
<evidence type="ECO:0000256" key="8">
    <source>
        <dbReference type="ARBA" id="ARBA00051284"/>
    </source>
</evidence>
<evidence type="ECO:0000313" key="14">
    <source>
        <dbReference type="EMBL" id="AAF57586.1"/>
    </source>
</evidence>
<dbReference type="RefSeq" id="NP_611403.1">
    <property type="nucleotide sequence ID" value="NM_137559.1"/>
</dbReference>
<evidence type="ECO:0000256" key="12">
    <source>
        <dbReference type="ARBA" id="ARBA00052335"/>
    </source>
</evidence>
<dbReference type="GeneID" id="37210"/>
<dbReference type="InterPro" id="IPR016181">
    <property type="entry name" value="Acyl_CoA_acyltransferase"/>
</dbReference>
<evidence type="ECO:0000256" key="6">
    <source>
        <dbReference type="ARBA" id="ARBA00050189"/>
    </source>
</evidence>
<dbReference type="PANTHER" id="PTHR20905:SF1">
    <property type="entry name" value="AT07410P-RELATED"/>
    <property type="match status" value="1"/>
</dbReference>
<comment type="similarity">
    <text evidence="4">Belongs to the acetyltransferase family. AANAT subfamily.</text>
</comment>
<keyword evidence="1 14" id="KW-0808">Transferase</keyword>
<evidence type="ECO:0000313" key="15">
    <source>
        <dbReference type="FlyBase" id="FBgn0034426"/>
    </source>
</evidence>
<dbReference type="AGR" id="FB:FBgn0034426"/>
<keyword evidence="2 14" id="KW-0012">Acyltransferase</keyword>
<reference evidence="14 16" key="9">
    <citation type="journal article" date="2015" name="G3 (Bethesda)">
        <title>Gene Model Annotations for Drosophila melanogaster: Impact of High-Throughput Data.</title>
        <authorList>
            <consortium name="FlyBase Consortium"/>
            <person name="Matthews B.B."/>
            <person name="Dos Santos G."/>
            <person name="Crosby M.A."/>
            <person name="Emmert D.B."/>
            <person name="St Pierre S.E."/>
            <person name="Gramates L.S."/>
            <person name="Zhou P."/>
            <person name="Schroeder A.J."/>
            <person name="Falls K."/>
            <person name="Strelets V."/>
            <person name="Russo S.M."/>
            <person name="Gelbart W.M."/>
            <person name="null"/>
        </authorList>
    </citation>
    <scope>NUCLEOTIDE SEQUENCE [LARGE SCALE GENOMIC DNA]</scope>
    <source>
        <strain evidence="16">Berkeley</strain>
    </source>
</reference>
<evidence type="ECO:0000256" key="9">
    <source>
        <dbReference type="ARBA" id="ARBA00051711"/>
    </source>
</evidence>
<dbReference type="CTD" id="37210"/>
<reference evidence="14 16" key="7">
    <citation type="journal article" date="2007" name="Science">
        <title>The Release 5.1 annotation of Drosophila melanogaster heterochromatin.</title>
        <authorList>
            <person name="Smith C.D."/>
            <person name="Shu S."/>
            <person name="Mungall C.J."/>
            <person name="Karpen G.H."/>
        </authorList>
    </citation>
    <scope>NUCLEOTIDE SEQUENCE [LARGE SCALE GENOMIC DNA]</scope>
    <source>
        <strain evidence="16">Berkeley</strain>
    </source>
</reference>
<comment type="catalytic activity">
    <reaction evidence="10">
        <text>serotonin + (9Z)-octadecenoyl-CoA = N-(9Z-octadecenoyl)-serotonin + CoA + H(+)</text>
        <dbReference type="Rhea" id="RHEA:51392"/>
        <dbReference type="ChEBI" id="CHEBI:15378"/>
        <dbReference type="ChEBI" id="CHEBI:57287"/>
        <dbReference type="ChEBI" id="CHEBI:57387"/>
        <dbReference type="ChEBI" id="CHEBI:134064"/>
        <dbReference type="ChEBI" id="CHEBI:350546"/>
    </reaction>
    <physiologicalReaction direction="left-to-right" evidence="10">
        <dbReference type="Rhea" id="RHEA:51393"/>
    </physiologicalReaction>
</comment>
<reference evidence="14 16" key="8">
    <citation type="journal article" date="2007" name="Science">
        <title>Sequence finishing and mapping of Drosophila melanogaster heterochromatin.</title>
        <authorList>
            <person name="Hoskins R.A."/>
            <person name="Carlson J.W."/>
            <person name="Kennedy C."/>
            <person name="Acevedo D."/>
            <person name="Evans-Holm M."/>
            <person name="Frise E."/>
            <person name="Wan K.H."/>
            <person name="Park S."/>
            <person name="Mendez-Lago M."/>
            <person name="Rossi F."/>
            <person name="Villasante A."/>
            <person name="Dimitri P."/>
            <person name="Karpen G.H."/>
            <person name="Celniker S.E."/>
        </authorList>
    </citation>
    <scope>NUCLEOTIDE SEQUENCE [LARGE SCALE GENOMIC DNA]</scope>
    <source>
        <strain evidence="16">Berkeley</strain>
    </source>
</reference>
<comment type="catalytic activity">
    <reaction evidence="9">
        <text>dopamine + acetyl-CoA = N-acetyldopamine + CoA + H(+)</text>
        <dbReference type="Rhea" id="RHEA:51388"/>
        <dbReference type="ChEBI" id="CHEBI:15378"/>
        <dbReference type="ChEBI" id="CHEBI:57287"/>
        <dbReference type="ChEBI" id="CHEBI:57288"/>
        <dbReference type="ChEBI" id="CHEBI:59905"/>
        <dbReference type="ChEBI" id="CHEBI:125678"/>
    </reaction>
    <physiologicalReaction direction="left-to-right" evidence="9">
        <dbReference type="Rhea" id="RHEA:51389"/>
    </physiologicalReaction>
</comment>
<evidence type="ECO:0000256" key="3">
    <source>
        <dbReference type="ARBA" id="ARBA00037926"/>
    </source>
</evidence>
<reference evidence="14 16" key="5">
    <citation type="journal article" date="2002" name="Genome Biol.">
        <title>Heterochromatic sequences in a Drosophila whole-genome shotgun assembly.</title>
        <authorList>
            <person name="Hoskins R.A."/>
            <person name="Smith C.D."/>
            <person name="Carlson J.W."/>
            <person name="Carvalho A.B."/>
            <person name="Halpern A."/>
            <person name="Kaminker J.S."/>
            <person name="Kennedy C."/>
            <person name="Mungall C.J."/>
            <person name="Sullivan B.A."/>
            <person name="Sutton G.G."/>
            <person name="Yasuhara J.C."/>
            <person name="Wakimoto B.T."/>
            <person name="Myers E.W."/>
            <person name="Celniker S.E."/>
            <person name="Rubin G.M."/>
            <person name="Karpen G.H."/>
        </authorList>
    </citation>
    <scope>NUCLEOTIDE SEQUENCE [LARGE SCALE GENOMIC DNA]</scope>
    <source>
        <strain evidence="16">Berkeley</strain>
    </source>
</reference>
<dbReference type="PhylomeDB" id="A1ZBI6"/>
<name>A1ZBI6_DROME</name>
<dbReference type="FunFam" id="3.40.630.30:FF:000046">
    <property type="entry name" value="Dopamine N-acetyltransferase"/>
    <property type="match status" value="1"/>
</dbReference>
<dbReference type="BioGRID-ORCS" id="37210">
    <property type="hits" value="0 hits in 1 CRISPR screen"/>
</dbReference>
<reference evidence="14 16" key="4">
    <citation type="journal article" date="2002" name="Genome Biol.">
        <title>The transposable elements of the Drosophila melanogaster euchromatin: a genomics perspective.</title>
        <authorList>
            <person name="Kaminker J.S."/>
            <person name="Bergman C.M."/>
            <person name="Kronmiller B."/>
            <person name="Carlson J."/>
            <person name="Svirskas R."/>
            <person name="Patel S."/>
            <person name="Frise E."/>
            <person name="Wheeler D.A."/>
            <person name="Lewis S.E."/>
            <person name="Rubin G.M."/>
            <person name="Ashburner M."/>
            <person name="Celniker S.E."/>
        </authorList>
    </citation>
    <scope>NUCLEOTIDE SEQUENCE [LARGE SCALE GENOMIC DNA]</scope>
    <source>
        <strain evidence="16">Berkeley</strain>
    </source>
</reference>
<evidence type="ECO:0000256" key="1">
    <source>
        <dbReference type="ARBA" id="ARBA00022679"/>
    </source>
</evidence>
<reference evidence="14 16" key="2">
    <citation type="journal article" date="2002" name="Genome Biol.">
        <title>Finishing a whole-genome shotgun: release 3 of the Drosophila melanogaster euchromatic genome sequence.</title>
        <authorList>
            <person name="Celniker S.E."/>
            <person name="Wheeler D.A."/>
            <person name="Kronmiller B."/>
            <person name="Carlson J.W."/>
            <person name="Halpern A."/>
            <person name="Patel S."/>
            <person name="Adams M."/>
            <person name="Champe M."/>
            <person name="Dugan S.P."/>
            <person name="Frise E."/>
            <person name="Hodgson A."/>
            <person name="George R.A."/>
            <person name="Hoskins R.A."/>
            <person name="Laverty T."/>
            <person name="Muzny D.M."/>
            <person name="Nelson C.R."/>
            <person name="Pacleb J.M."/>
            <person name="Park S."/>
            <person name="Pfeiffer B.D."/>
            <person name="Richards S."/>
            <person name="Sodergren E.J."/>
            <person name="Svirskas R."/>
            <person name="Tabor P.E."/>
            <person name="Wan K."/>
            <person name="Stapleton M."/>
            <person name="Sutton G.G."/>
            <person name="Venter C."/>
            <person name="Weinstock G."/>
            <person name="Scherer S.E."/>
            <person name="Myers E.W."/>
            <person name="Gibbs R.A."/>
            <person name="Rubin G.M."/>
        </authorList>
    </citation>
    <scope>NUCLEOTIDE SEQUENCE [LARGE SCALE GENOMIC DNA]</scope>
    <source>
        <strain evidence="16">Berkeley</strain>
    </source>
</reference>
<comment type="pathway">
    <text evidence="3">Aromatic compound metabolism; melatonin biosynthesis; melatonin from serotonin: step 1/2.</text>
</comment>
<comment type="catalytic activity">
    <reaction evidence="8">
        <text>serotonin + (5Z,8Z,11Z,14Z)-eicosatetraenoyl-CoA = N-[(5Z,8Z,11Z,14Z)-eicosatetraenoyl]-serotonin + CoA + H(+)</text>
        <dbReference type="Rhea" id="RHEA:51396"/>
        <dbReference type="ChEBI" id="CHEBI:15378"/>
        <dbReference type="ChEBI" id="CHEBI:57287"/>
        <dbReference type="ChEBI" id="CHEBI:57368"/>
        <dbReference type="ChEBI" id="CHEBI:132255"/>
        <dbReference type="ChEBI" id="CHEBI:350546"/>
    </reaction>
    <physiologicalReaction direction="left-to-right" evidence="8">
        <dbReference type="Rhea" id="RHEA:51397"/>
    </physiologicalReaction>
</comment>
<organism evidence="14 16">
    <name type="scientific">Drosophila melanogaster</name>
    <name type="common">Fruit fly</name>
    <dbReference type="NCBI Taxonomy" id="7227"/>
    <lineage>
        <taxon>Eukaryota</taxon>
        <taxon>Metazoa</taxon>
        <taxon>Ecdysozoa</taxon>
        <taxon>Arthropoda</taxon>
        <taxon>Hexapoda</taxon>
        <taxon>Insecta</taxon>
        <taxon>Pterygota</taxon>
        <taxon>Neoptera</taxon>
        <taxon>Endopterygota</taxon>
        <taxon>Diptera</taxon>
        <taxon>Brachycera</taxon>
        <taxon>Muscomorpha</taxon>
        <taxon>Ephydroidea</taxon>
        <taxon>Drosophilidae</taxon>
        <taxon>Drosophila</taxon>
        <taxon>Sophophora</taxon>
    </lineage>
</organism>
<evidence type="ECO:0000256" key="11">
    <source>
        <dbReference type="ARBA" id="ARBA00052178"/>
    </source>
</evidence>
<reference evidence="14 16" key="6">
    <citation type="journal article" date="2005" name="PLoS Comput. Biol.">
        <title>Combined evidence annotation of transposable elements in genome sequences.</title>
        <authorList>
            <person name="Quesneville H."/>
            <person name="Bergman C.M."/>
            <person name="Andrieu O."/>
            <person name="Autard D."/>
            <person name="Nouaud D."/>
            <person name="Ashburner M."/>
            <person name="Anxolabehere D."/>
        </authorList>
    </citation>
    <scope>NUCLEOTIDE SEQUENCE [LARGE SCALE GENOMIC DNA]</scope>
    <source>
        <strain evidence="16">Berkeley</strain>
    </source>
</reference>
<dbReference type="PaxDb" id="7227-FBpp0085746"/>
<dbReference type="FlyBase" id="FBgn0034426">
    <property type="gene designation" value="AANATL5"/>
</dbReference>
<protein>
    <recommendedName>
        <fullName evidence="5">aralkylamine N-acetyltransferase</fullName>
        <ecNumber evidence="5">2.3.1.87</ecNumber>
    </recommendedName>
</protein>
<dbReference type="IntAct" id="A1ZBI6">
    <property type="interactions" value="1"/>
</dbReference>
<dbReference type="eggNOG" id="ENOG502SFIM">
    <property type="taxonomic scope" value="Eukaryota"/>
</dbReference>
<keyword evidence="16" id="KW-1185">Reference proteome</keyword>
<comment type="catalytic activity">
    <reaction evidence="7">
        <text>serotonin + octadecanoyl-CoA = N-octadecanoyl-serotonin + CoA + H(+)</text>
        <dbReference type="Rhea" id="RHEA:51400"/>
        <dbReference type="ChEBI" id="CHEBI:15378"/>
        <dbReference type="ChEBI" id="CHEBI:57287"/>
        <dbReference type="ChEBI" id="CHEBI:57394"/>
        <dbReference type="ChEBI" id="CHEBI:134065"/>
        <dbReference type="ChEBI" id="CHEBI:350546"/>
    </reaction>
    <physiologicalReaction direction="left-to-right" evidence="7">
        <dbReference type="Rhea" id="RHEA:51401"/>
    </physiologicalReaction>
</comment>
<dbReference type="Proteomes" id="UP000000803">
    <property type="component" value="Chromosome 2R"/>
</dbReference>
<evidence type="ECO:0000256" key="2">
    <source>
        <dbReference type="ARBA" id="ARBA00023315"/>
    </source>
</evidence>
<dbReference type="OrthoDB" id="8113373at2759"/>
<dbReference type="EC" id="2.3.1.87" evidence="5"/>